<keyword evidence="3" id="KW-0032">Aminotransferase</keyword>
<dbReference type="GO" id="GO:0030170">
    <property type="term" value="F:pyridoxal phosphate binding"/>
    <property type="evidence" value="ECO:0007669"/>
    <property type="project" value="InterPro"/>
</dbReference>
<comment type="cofactor">
    <cofactor evidence="1">
        <name>pyridoxal 5'-phosphate</name>
        <dbReference type="ChEBI" id="CHEBI:597326"/>
    </cofactor>
</comment>
<dbReference type="InterPro" id="IPR015422">
    <property type="entry name" value="PyrdxlP-dep_Trfase_small"/>
</dbReference>
<dbReference type="InterPro" id="IPR004839">
    <property type="entry name" value="Aminotransferase_I/II_large"/>
</dbReference>
<dbReference type="PANTHER" id="PTHR46383">
    <property type="entry name" value="ASPARTATE AMINOTRANSFERASE"/>
    <property type="match status" value="1"/>
</dbReference>
<dbReference type="EMBL" id="HBIV01020478">
    <property type="protein sequence ID" value="CAE0663188.1"/>
    <property type="molecule type" value="Transcribed_RNA"/>
</dbReference>
<dbReference type="GO" id="GO:0006520">
    <property type="term" value="P:amino acid metabolic process"/>
    <property type="evidence" value="ECO:0007669"/>
    <property type="project" value="InterPro"/>
</dbReference>
<dbReference type="GO" id="GO:0008483">
    <property type="term" value="F:transaminase activity"/>
    <property type="evidence" value="ECO:0007669"/>
    <property type="project" value="UniProtKB-KW"/>
</dbReference>
<keyword evidence="5" id="KW-0663">Pyridoxal phosphate</keyword>
<evidence type="ECO:0000256" key="1">
    <source>
        <dbReference type="ARBA" id="ARBA00001933"/>
    </source>
</evidence>
<comment type="similarity">
    <text evidence="2">Belongs to the class-I pyridoxal-phosphate-dependent aminotransferase family.</text>
</comment>
<evidence type="ECO:0000256" key="4">
    <source>
        <dbReference type="ARBA" id="ARBA00022679"/>
    </source>
</evidence>
<evidence type="ECO:0000259" key="6">
    <source>
        <dbReference type="Pfam" id="PF00155"/>
    </source>
</evidence>
<evidence type="ECO:0000256" key="5">
    <source>
        <dbReference type="ARBA" id="ARBA00022898"/>
    </source>
</evidence>
<name>A0A7S4DQ54_9EUKA</name>
<proteinExistence type="inferred from homology"/>
<dbReference type="Pfam" id="PF00155">
    <property type="entry name" value="Aminotran_1_2"/>
    <property type="match status" value="1"/>
</dbReference>
<gene>
    <name evidence="7" type="ORF">LGLO00237_LOCUS14790</name>
</gene>
<evidence type="ECO:0000256" key="3">
    <source>
        <dbReference type="ARBA" id="ARBA00022576"/>
    </source>
</evidence>
<evidence type="ECO:0000313" key="7">
    <source>
        <dbReference type="EMBL" id="CAE0663188.1"/>
    </source>
</evidence>
<feature type="domain" description="Aminotransferase class I/classII large" evidence="6">
    <location>
        <begin position="2"/>
        <end position="92"/>
    </location>
</feature>
<sequence length="103" mass="11492">MIREYRRRRDACIEVLRSHGLHEYTPEGAFYILVRALKANSSMDDVDFCEGLLTDQHIAVSPGSAFGDVARGHVRVSLASDIGDISEGVDRLCKYINKVDSHV</sequence>
<accession>A0A7S4DQ54</accession>
<dbReference type="Gene3D" id="3.90.1150.10">
    <property type="entry name" value="Aspartate Aminotransferase, domain 1"/>
    <property type="match status" value="1"/>
</dbReference>
<reference evidence="7" key="1">
    <citation type="submission" date="2021-01" db="EMBL/GenBank/DDBJ databases">
        <authorList>
            <person name="Corre E."/>
            <person name="Pelletier E."/>
            <person name="Niang G."/>
            <person name="Scheremetjew M."/>
            <person name="Finn R."/>
            <person name="Kale V."/>
            <person name="Holt S."/>
            <person name="Cochrane G."/>
            <person name="Meng A."/>
            <person name="Brown T."/>
            <person name="Cohen L."/>
        </authorList>
    </citation>
    <scope>NUCLEOTIDE SEQUENCE</scope>
    <source>
        <strain evidence="7">CCCM811</strain>
    </source>
</reference>
<dbReference type="SUPFAM" id="SSF53383">
    <property type="entry name" value="PLP-dependent transferases"/>
    <property type="match status" value="1"/>
</dbReference>
<dbReference type="InterPro" id="IPR015424">
    <property type="entry name" value="PyrdxlP-dep_Trfase"/>
</dbReference>
<protein>
    <recommendedName>
        <fullName evidence="6">Aminotransferase class I/classII large domain-containing protein</fullName>
    </recommendedName>
</protein>
<dbReference type="AlphaFoldDB" id="A0A7S4DQ54"/>
<keyword evidence="4" id="KW-0808">Transferase</keyword>
<dbReference type="InterPro" id="IPR050596">
    <property type="entry name" value="AspAT/PAT-like"/>
</dbReference>
<evidence type="ECO:0000256" key="2">
    <source>
        <dbReference type="ARBA" id="ARBA00007441"/>
    </source>
</evidence>
<organism evidence="7">
    <name type="scientific">Lotharella globosa</name>
    <dbReference type="NCBI Taxonomy" id="91324"/>
    <lineage>
        <taxon>Eukaryota</taxon>
        <taxon>Sar</taxon>
        <taxon>Rhizaria</taxon>
        <taxon>Cercozoa</taxon>
        <taxon>Chlorarachniophyceae</taxon>
        <taxon>Lotharella</taxon>
    </lineage>
</organism>